<dbReference type="AlphaFoldDB" id="A0A379B5A4"/>
<comment type="similarity">
    <text evidence="3">Belongs to the N(4)/N(6)-methyltransferase family.</text>
</comment>
<keyword evidence="2" id="KW-0808">Transferase</keyword>
<dbReference type="EC" id="2.1.1.-" evidence="3"/>
<dbReference type="InterPro" id="IPR029063">
    <property type="entry name" value="SAM-dependent_MTases_sf"/>
</dbReference>
<evidence type="ECO:0000256" key="1">
    <source>
        <dbReference type="ARBA" id="ARBA00022603"/>
    </source>
</evidence>
<dbReference type="InterPro" id="IPR002941">
    <property type="entry name" value="DNA_methylase_N4/N6"/>
</dbReference>
<keyword evidence="6" id="KW-1185">Reference proteome</keyword>
<evidence type="ECO:0000256" key="3">
    <source>
        <dbReference type="RuleBase" id="RU362026"/>
    </source>
</evidence>
<dbReference type="EMBL" id="UGSS01000002">
    <property type="protein sequence ID" value="SUB33439.1"/>
    <property type="molecule type" value="Genomic_DNA"/>
</dbReference>
<proteinExistence type="inferred from homology"/>
<dbReference type="Proteomes" id="UP000254280">
    <property type="component" value="Unassembled WGS sequence"/>
</dbReference>
<keyword evidence="1 5" id="KW-0489">Methyltransferase</keyword>
<protein>
    <recommendedName>
        <fullName evidence="3">Methyltransferase</fullName>
        <ecNumber evidence="3">2.1.1.-</ecNumber>
    </recommendedName>
</protein>
<evidence type="ECO:0000313" key="5">
    <source>
        <dbReference type="EMBL" id="SUB33439.1"/>
    </source>
</evidence>
<dbReference type="Pfam" id="PF01555">
    <property type="entry name" value="N6_N4_Mtase"/>
    <property type="match status" value="1"/>
</dbReference>
<gene>
    <name evidence="5" type="ORF">NCTC10699_01057</name>
</gene>
<dbReference type="GO" id="GO:0003677">
    <property type="term" value="F:DNA binding"/>
    <property type="evidence" value="ECO:0007669"/>
    <property type="project" value="InterPro"/>
</dbReference>
<accession>A0A379B5A4</accession>
<evidence type="ECO:0000256" key="2">
    <source>
        <dbReference type="ARBA" id="ARBA00022679"/>
    </source>
</evidence>
<reference evidence="5 6" key="1">
    <citation type="submission" date="2018-06" db="EMBL/GenBank/DDBJ databases">
        <authorList>
            <consortium name="Pathogen Informatics"/>
            <person name="Doyle S."/>
        </authorList>
    </citation>
    <scope>NUCLEOTIDE SEQUENCE [LARGE SCALE GENOMIC DNA]</scope>
    <source>
        <strain evidence="5 6">NCTC10699</strain>
    </source>
</reference>
<name>A0A379B5A4_9PAST</name>
<evidence type="ECO:0000259" key="4">
    <source>
        <dbReference type="Pfam" id="PF01555"/>
    </source>
</evidence>
<dbReference type="InterPro" id="IPR001091">
    <property type="entry name" value="RM_Methyltransferase"/>
</dbReference>
<dbReference type="PRINTS" id="PR00508">
    <property type="entry name" value="S21N4MTFRASE"/>
</dbReference>
<dbReference type="Gene3D" id="3.40.50.150">
    <property type="entry name" value="Vaccinia Virus protein VP39"/>
    <property type="match status" value="2"/>
</dbReference>
<dbReference type="REBASE" id="402908">
    <property type="entry name" value="M2.Pma10699II"/>
</dbReference>
<evidence type="ECO:0000313" key="6">
    <source>
        <dbReference type="Proteomes" id="UP000254280"/>
    </source>
</evidence>
<organism evidence="5 6">
    <name type="scientific">[Pasteurella] mairii</name>
    <dbReference type="NCBI Taxonomy" id="757"/>
    <lineage>
        <taxon>Bacteria</taxon>
        <taxon>Pseudomonadati</taxon>
        <taxon>Pseudomonadota</taxon>
        <taxon>Gammaproteobacteria</taxon>
        <taxon>Pasteurellales</taxon>
        <taxon>Pasteurellaceae</taxon>
    </lineage>
</organism>
<feature type="domain" description="DNA methylase N-4/N-6" evidence="4">
    <location>
        <begin position="37"/>
        <end position="99"/>
    </location>
</feature>
<sequence length="439" mass="50676">MMIDEKFYENLENEFNVIYPKQDGATYSSLLNYSEEGKKYRQRWYRYKEGYSIDLIKTLISTYNKKQNGIILDPFLGSGTTIMAANELGLKAIGFEVNPFSQFLSKTKLTNYSLKDKHLFNEVYPLILTEAILLSNRQKFELPKLSIAHKVFDENIQNYILAIRHLIKNYNVNEKVRDLLFLGWLSAIEPCSLYKKAGNGLKRKVESKKNITTIPQVIDILTNIYLLMSEDLSAKLVFNSSVICDSALNIPKYIAKNTISSIIFSPPYANAFDYTEIYKLELWFGEFVRDYDDLKKLRASSLRSHLNGLSSQLDISQLNLIELYELNVLLQALENKKLWDKKIPIMLKLYFSQLFELLEHIFDVLENDGYCGIVVGNSSYGGVVFPTDLLVAKYAKTIGFKIDKIEVDRYIITSSQQYHQTYNAKGYLRESVICMKKSV</sequence>
<dbReference type="GO" id="GO:0008170">
    <property type="term" value="F:N-methyltransferase activity"/>
    <property type="evidence" value="ECO:0007669"/>
    <property type="project" value="InterPro"/>
</dbReference>
<dbReference type="GO" id="GO:0032259">
    <property type="term" value="P:methylation"/>
    <property type="evidence" value="ECO:0007669"/>
    <property type="project" value="UniProtKB-KW"/>
</dbReference>
<dbReference type="SUPFAM" id="SSF53335">
    <property type="entry name" value="S-adenosyl-L-methionine-dependent methyltransferases"/>
    <property type="match status" value="3"/>
</dbReference>